<dbReference type="InterPro" id="IPR008183">
    <property type="entry name" value="Aldose_1/G6P_1-epimerase"/>
</dbReference>
<reference evidence="1 3" key="2">
    <citation type="submission" date="2016-02" db="EMBL/GenBank/DDBJ databases">
        <title>Complete Genome Sequence of Propionibacterium acidipropionici ATCC 55737.</title>
        <authorList>
            <person name="Luna Flores C.H."/>
            <person name="Nielsen L.K."/>
            <person name="Marcellin E."/>
        </authorList>
    </citation>
    <scope>NUCLEOTIDE SEQUENCE [LARGE SCALE GENOMIC DNA]</scope>
    <source>
        <strain evidence="1 3">ATCC 55737</strain>
    </source>
</reference>
<name>A0AAC8YDP4_9ACTN</name>
<dbReference type="Pfam" id="PF01263">
    <property type="entry name" value="Aldose_epim"/>
    <property type="match status" value="1"/>
</dbReference>
<dbReference type="GO" id="GO:0033499">
    <property type="term" value="P:galactose catabolic process via UDP-galactose, Leloir pathway"/>
    <property type="evidence" value="ECO:0007669"/>
    <property type="project" value="TreeGrafter"/>
</dbReference>
<evidence type="ECO:0000313" key="1">
    <source>
        <dbReference type="EMBL" id="AMS04679.1"/>
    </source>
</evidence>
<dbReference type="SUPFAM" id="SSF74650">
    <property type="entry name" value="Galactose mutarotase-like"/>
    <property type="match status" value="1"/>
</dbReference>
<dbReference type="GO" id="GO:0004034">
    <property type="term" value="F:aldose 1-epimerase activity"/>
    <property type="evidence" value="ECO:0007669"/>
    <property type="project" value="TreeGrafter"/>
</dbReference>
<evidence type="ECO:0000313" key="2">
    <source>
        <dbReference type="EMBL" id="AOZ46169.1"/>
    </source>
</evidence>
<evidence type="ECO:0000313" key="4">
    <source>
        <dbReference type="Proteomes" id="UP000178666"/>
    </source>
</evidence>
<dbReference type="Gene3D" id="2.70.98.10">
    <property type="match status" value="1"/>
</dbReference>
<dbReference type="GO" id="GO:0030246">
    <property type="term" value="F:carbohydrate binding"/>
    <property type="evidence" value="ECO:0007669"/>
    <property type="project" value="InterPro"/>
</dbReference>
<dbReference type="Proteomes" id="UP000075221">
    <property type="component" value="Chromosome"/>
</dbReference>
<protein>
    <submittedName>
        <fullName evidence="1">Aldose epimerase</fullName>
    </submittedName>
</protein>
<dbReference type="InterPro" id="IPR014718">
    <property type="entry name" value="GH-type_carb-bd"/>
</dbReference>
<sequence>MDSTPDSPSPPQPLTGRDYEISAAGYRATVCEQGATLRSLTLEGSDLVLPSAAGTLPEGSRGQQLTPWPNRIRDGHYVFDGADQQLAVNEVDRNNAIHGLVRWMFFDAVEHTADSITQTVEVPAQPGWPGRIEITVTHRVGADGLTVEVGARNVGPTALPFGYAPHPYLVAGQGPIDDWQVSAPFGTYLVTDDRLLPIQLASVARRPEDLRAGDRFGDRVLDTAYTGTTESGRWQVEIRNGATTRVLWADPELGWTQIYTPDDRASLAVEPMTCGPDAFNEGPTHDSMLRLGPGDEVHLRWGIHA</sequence>
<dbReference type="PANTHER" id="PTHR10091">
    <property type="entry name" value="ALDOSE-1-EPIMERASE"/>
    <property type="match status" value="1"/>
</dbReference>
<evidence type="ECO:0000313" key="3">
    <source>
        <dbReference type="Proteomes" id="UP000075221"/>
    </source>
</evidence>
<reference evidence="2 4" key="1">
    <citation type="journal article" date="2016" name="Plant Dis.">
        <title>Improved production of propionic acid using genome shuffling.</title>
        <authorList>
            <person name="Luna-Flores C.H."/>
            <person name="Palfreyman R.W."/>
            <person name="Kromer J.O."/>
            <person name="Nielsen L.K."/>
            <person name="Marcellin E."/>
        </authorList>
    </citation>
    <scope>NUCLEOTIDE SEQUENCE [LARGE SCALE GENOMIC DNA]</scope>
    <source>
        <strain evidence="2 4">F3E8</strain>
    </source>
</reference>
<dbReference type="RefSeq" id="WP_062819095.1">
    <property type="nucleotide sequence ID" value="NZ_CP014352.1"/>
</dbReference>
<accession>A0AAC8YDP4</accession>
<dbReference type="CDD" id="cd09022">
    <property type="entry name" value="Aldose_epim_Ec_YihR"/>
    <property type="match status" value="1"/>
</dbReference>
<proteinExistence type="predicted"/>
<dbReference type="Proteomes" id="UP000178666">
    <property type="component" value="Chromosome"/>
</dbReference>
<keyword evidence="4" id="KW-1185">Reference proteome</keyword>
<dbReference type="AlphaFoldDB" id="A0AAC8YDP4"/>
<dbReference type="InterPro" id="IPR011013">
    <property type="entry name" value="Gal_mutarotase_sf_dom"/>
</dbReference>
<gene>
    <name evidence="2" type="ORF">A8L58_04905</name>
    <name evidence="1" type="ORF">AXH35_03440</name>
</gene>
<organism evidence="1 3">
    <name type="scientific">Acidipropionibacterium acidipropionici</name>
    <dbReference type="NCBI Taxonomy" id="1748"/>
    <lineage>
        <taxon>Bacteria</taxon>
        <taxon>Bacillati</taxon>
        <taxon>Actinomycetota</taxon>
        <taxon>Actinomycetes</taxon>
        <taxon>Propionibacteriales</taxon>
        <taxon>Propionibacteriaceae</taxon>
        <taxon>Acidipropionibacterium</taxon>
    </lineage>
</organism>
<dbReference type="GO" id="GO:0006006">
    <property type="term" value="P:glucose metabolic process"/>
    <property type="evidence" value="ECO:0007669"/>
    <property type="project" value="TreeGrafter"/>
</dbReference>
<dbReference type="PANTHER" id="PTHR10091:SF0">
    <property type="entry name" value="GALACTOSE MUTAROTASE"/>
    <property type="match status" value="1"/>
</dbReference>
<dbReference type="InterPro" id="IPR037480">
    <property type="entry name" value="YihR-like"/>
</dbReference>
<dbReference type="EMBL" id="CP014352">
    <property type="protein sequence ID" value="AMS04679.1"/>
    <property type="molecule type" value="Genomic_DNA"/>
</dbReference>
<dbReference type="EMBL" id="CP015970">
    <property type="protein sequence ID" value="AOZ46169.1"/>
    <property type="molecule type" value="Genomic_DNA"/>
</dbReference>